<evidence type="ECO:0000313" key="2">
    <source>
        <dbReference type="Proteomes" id="UP000735302"/>
    </source>
</evidence>
<gene>
    <name evidence="1" type="ORF">PoB_002822300</name>
</gene>
<protein>
    <recommendedName>
        <fullName evidence="3">Biogenesis of lysosome-related organelles complex 1 subunit 5</fullName>
    </recommendedName>
</protein>
<comment type="caution">
    <text evidence="1">The sequence shown here is derived from an EMBL/GenBank/DDBJ whole genome shotgun (WGS) entry which is preliminary data.</text>
</comment>
<sequence length="144" mass="17420">MPRERENRPTERAYTFKYFEERLSDLRNIGSEEIVGTIRHDSLPANKEENFKACLNNFKERSALLYDFRQHFSKEEKDLDCFINKHKEDKTVQVEVMQKKRMLKNVQIFLQTIEAEREREEYYKKIAIEKYMAVHLEVTTDMCS</sequence>
<organism evidence="1 2">
    <name type="scientific">Plakobranchus ocellatus</name>
    <dbReference type="NCBI Taxonomy" id="259542"/>
    <lineage>
        <taxon>Eukaryota</taxon>
        <taxon>Metazoa</taxon>
        <taxon>Spiralia</taxon>
        <taxon>Lophotrochozoa</taxon>
        <taxon>Mollusca</taxon>
        <taxon>Gastropoda</taxon>
        <taxon>Heterobranchia</taxon>
        <taxon>Euthyneura</taxon>
        <taxon>Panpulmonata</taxon>
        <taxon>Sacoglossa</taxon>
        <taxon>Placobranchoidea</taxon>
        <taxon>Plakobranchidae</taxon>
        <taxon>Plakobranchus</taxon>
    </lineage>
</organism>
<name>A0AAV4A3F8_9GAST</name>
<dbReference type="EMBL" id="BLXT01003538">
    <property type="protein sequence ID" value="GFO01718.1"/>
    <property type="molecule type" value="Genomic_DNA"/>
</dbReference>
<keyword evidence="2" id="KW-1185">Reference proteome</keyword>
<reference evidence="1 2" key="1">
    <citation type="journal article" date="2021" name="Elife">
        <title>Chloroplast acquisition without the gene transfer in kleptoplastic sea slugs, Plakobranchus ocellatus.</title>
        <authorList>
            <person name="Maeda T."/>
            <person name="Takahashi S."/>
            <person name="Yoshida T."/>
            <person name="Shimamura S."/>
            <person name="Takaki Y."/>
            <person name="Nagai Y."/>
            <person name="Toyoda A."/>
            <person name="Suzuki Y."/>
            <person name="Arimoto A."/>
            <person name="Ishii H."/>
            <person name="Satoh N."/>
            <person name="Nishiyama T."/>
            <person name="Hasebe M."/>
            <person name="Maruyama T."/>
            <person name="Minagawa J."/>
            <person name="Obokata J."/>
            <person name="Shigenobu S."/>
        </authorList>
    </citation>
    <scope>NUCLEOTIDE SEQUENCE [LARGE SCALE GENOMIC DNA]</scope>
</reference>
<dbReference type="Proteomes" id="UP000735302">
    <property type="component" value="Unassembled WGS sequence"/>
</dbReference>
<evidence type="ECO:0000313" key="1">
    <source>
        <dbReference type="EMBL" id="GFO01718.1"/>
    </source>
</evidence>
<evidence type="ECO:0008006" key="3">
    <source>
        <dbReference type="Google" id="ProtNLM"/>
    </source>
</evidence>
<accession>A0AAV4A3F8</accession>
<dbReference type="AlphaFoldDB" id="A0AAV4A3F8"/>
<proteinExistence type="predicted"/>